<organism evidence="7 8">
    <name type="scientific">Symbiodinium microadriaticum</name>
    <name type="common">Dinoflagellate</name>
    <name type="synonym">Zooxanthella microadriatica</name>
    <dbReference type="NCBI Taxonomy" id="2951"/>
    <lineage>
        <taxon>Eukaryota</taxon>
        <taxon>Sar</taxon>
        <taxon>Alveolata</taxon>
        <taxon>Dinophyceae</taxon>
        <taxon>Suessiales</taxon>
        <taxon>Symbiodiniaceae</taxon>
        <taxon>Symbiodinium</taxon>
    </lineage>
</organism>
<evidence type="ECO:0000256" key="1">
    <source>
        <dbReference type="ARBA" id="ARBA00022574"/>
    </source>
</evidence>
<dbReference type="SMART" id="SM00320">
    <property type="entry name" value="WD40"/>
    <property type="match status" value="1"/>
</dbReference>
<evidence type="ECO:0000256" key="4">
    <source>
        <dbReference type="SAM" id="MobiDB-lite"/>
    </source>
</evidence>
<dbReference type="SUPFAM" id="SSF48452">
    <property type="entry name" value="TPR-like"/>
    <property type="match status" value="1"/>
</dbReference>
<evidence type="ECO:0000256" key="5">
    <source>
        <dbReference type="SAM" id="Phobius"/>
    </source>
</evidence>
<dbReference type="GO" id="GO:0000480">
    <property type="term" value="P:endonucleolytic cleavage in 5'-ETS of tricistronic rRNA transcript (SSU-rRNA, 5.8S rRNA, LSU-rRNA)"/>
    <property type="evidence" value="ECO:0007669"/>
    <property type="project" value="TreeGrafter"/>
</dbReference>
<dbReference type="Pfam" id="PF00400">
    <property type="entry name" value="WD40"/>
    <property type="match status" value="1"/>
</dbReference>
<dbReference type="Gene3D" id="1.25.40.10">
    <property type="entry name" value="Tetratricopeptide repeat domain"/>
    <property type="match status" value="1"/>
</dbReference>
<dbReference type="OrthoDB" id="409202at2759"/>
<dbReference type="GO" id="GO:0030686">
    <property type="term" value="C:90S preribosome"/>
    <property type="evidence" value="ECO:0007669"/>
    <property type="project" value="TreeGrafter"/>
</dbReference>
<dbReference type="Proteomes" id="UP000186817">
    <property type="component" value="Unassembled WGS sequence"/>
</dbReference>
<dbReference type="InterPro" id="IPR001680">
    <property type="entry name" value="WD40_rpt"/>
</dbReference>
<feature type="transmembrane region" description="Helical" evidence="5">
    <location>
        <begin position="310"/>
        <end position="327"/>
    </location>
</feature>
<gene>
    <name evidence="7" type="ORF">AK812_SmicGene24900</name>
</gene>
<dbReference type="PANTHER" id="PTHR19854:SF15">
    <property type="entry name" value="TRANSDUCIN BETA-LIKE PROTEIN 3"/>
    <property type="match status" value="1"/>
</dbReference>
<evidence type="ECO:0000313" key="7">
    <source>
        <dbReference type="EMBL" id="OLP93219.1"/>
    </source>
</evidence>
<dbReference type="InterPro" id="IPR015943">
    <property type="entry name" value="WD40/YVTN_repeat-like_dom_sf"/>
</dbReference>
<accession>A0A1Q9DDH7</accession>
<feature type="region of interest" description="Disordered" evidence="4">
    <location>
        <begin position="1214"/>
        <end position="1236"/>
    </location>
</feature>
<feature type="repeat" description="WD" evidence="3">
    <location>
        <begin position="1244"/>
        <end position="1278"/>
    </location>
</feature>
<dbReference type="PANTHER" id="PTHR19854">
    <property type="entry name" value="TRANSDUCIN BETA-LIKE 3"/>
    <property type="match status" value="1"/>
</dbReference>
<dbReference type="GO" id="GO:0034511">
    <property type="term" value="F:U3 snoRNA binding"/>
    <property type="evidence" value="ECO:0007669"/>
    <property type="project" value="TreeGrafter"/>
</dbReference>
<evidence type="ECO:0000256" key="3">
    <source>
        <dbReference type="PROSITE-ProRule" id="PRU00221"/>
    </source>
</evidence>
<feature type="transmembrane region" description="Helical" evidence="5">
    <location>
        <begin position="390"/>
        <end position="409"/>
    </location>
</feature>
<dbReference type="PROSITE" id="PS50082">
    <property type="entry name" value="WD_REPEATS_2"/>
    <property type="match status" value="1"/>
</dbReference>
<feature type="chain" id="PRO_5013158596" evidence="6">
    <location>
        <begin position="17"/>
        <end position="1310"/>
    </location>
</feature>
<keyword evidence="5" id="KW-1133">Transmembrane helix</keyword>
<feature type="region of interest" description="Disordered" evidence="4">
    <location>
        <begin position="604"/>
        <end position="624"/>
    </location>
</feature>
<dbReference type="GO" id="GO:0000472">
    <property type="term" value="P:endonucleolytic cleavage to generate mature 5'-end of SSU-rRNA from (SSU-rRNA, 5.8S rRNA, LSU-rRNA)"/>
    <property type="evidence" value="ECO:0007669"/>
    <property type="project" value="TreeGrafter"/>
</dbReference>
<dbReference type="InterPro" id="IPR019775">
    <property type="entry name" value="WD40_repeat_CS"/>
</dbReference>
<keyword evidence="5" id="KW-0472">Membrane</keyword>
<dbReference type="GO" id="GO:0005730">
    <property type="term" value="C:nucleolus"/>
    <property type="evidence" value="ECO:0007669"/>
    <property type="project" value="TreeGrafter"/>
</dbReference>
<protein>
    <submittedName>
        <fullName evidence="7">Lissencephaly-1-like</fullName>
    </submittedName>
</protein>
<keyword evidence="8" id="KW-1185">Reference proteome</keyword>
<comment type="caution">
    <text evidence="7">The sequence shown here is derived from an EMBL/GenBank/DDBJ whole genome shotgun (WGS) entry which is preliminary data.</text>
</comment>
<name>A0A1Q9DDH7_SYMMI</name>
<dbReference type="PROSITE" id="PS50294">
    <property type="entry name" value="WD_REPEATS_REGION"/>
    <property type="match status" value="1"/>
</dbReference>
<evidence type="ECO:0000313" key="8">
    <source>
        <dbReference type="Proteomes" id="UP000186817"/>
    </source>
</evidence>
<reference evidence="7 8" key="1">
    <citation type="submission" date="2016-02" db="EMBL/GenBank/DDBJ databases">
        <title>Genome analysis of coral dinoflagellate symbionts highlights evolutionary adaptations to a symbiotic lifestyle.</title>
        <authorList>
            <person name="Aranda M."/>
            <person name="Li Y."/>
            <person name="Liew Y.J."/>
            <person name="Baumgarten S."/>
            <person name="Simakov O."/>
            <person name="Wilson M."/>
            <person name="Piel J."/>
            <person name="Ashoor H."/>
            <person name="Bougouffa S."/>
            <person name="Bajic V.B."/>
            <person name="Ryu T."/>
            <person name="Ravasi T."/>
            <person name="Bayer T."/>
            <person name="Micklem G."/>
            <person name="Kim H."/>
            <person name="Bhak J."/>
            <person name="Lajeunesse T.C."/>
            <person name="Voolstra C.R."/>
        </authorList>
    </citation>
    <scope>NUCLEOTIDE SEQUENCE [LARGE SCALE GENOMIC DNA]</scope>
    <source>
        <strain evidence="7 8">CCMP2467</strain>
    </source>
</reference>
<feature type="compositionally biased region" description="Polar residues" evidence="4">
    <location>
        <begin position="605"/>
        <end position="622"/>
    </location>
</feature>
<dbReference type="InterPro" id="IPR011990">
    <property type="entry name" value="TPR-like_helical_dom_sf"/>
</dbReference>
<dbReference type="InterPro" id="IPR036322">
    <property type="entry name" value="WD40_repeat_dom_sf"/>
</dbReference>
<feature type="signal peptide" evidence="6">
    <location>
        <begin position="1"/>
        <end position="16"/>
    </location>
</feature>
<keyword evidence="5" id="KW-0812">Transmembrane</keyword>
<dbReference type="SUPFAM" id="SSF51197">
    <property type="entry name" value="Clavaminate synthase-like"/>
    <property type="match status" value="1"/>
</dbReference>
<proteinExistence type="predicted"/>
<dbReference type="Gene3D" id="2.130.10.10">
    <property type="entry name" value="YVTN repeat-like/Quinoprotein amine dehydrogenase"/>
    <property type="match status" value="1"/>
</dbReference>
<keyword evidence="6" id="KW-0732">Signal</keyword>
<evidence type="ECO:0000256" key="2">
    <source>
        <dbReference type="ARBA" id="ARBA00022737"/>
    </source>
</evidence>
<evidence type="ECO:0000256" key="6">
    <source>
        <dbReference type="SAM" id="SignalP"/>
    </source>
</evidence>
<sequence length="1310" mass="145642">MAFLMAMFLTLPALHAAVDGDARCPCKNNHTEEDIEEHGLIYESNQTGETKDYSTFGIGCKSHKRDAEFAQRIYKHWSAEQLHCSEEGNGPSGTNDPWCRANWCYIENASNCSLDWQHGHLGPVSYATCGNVHDGWPDYLARSMAPRLQGDPLRVLHLESSLDKDYMGNSQCHDSNGVHCEGLFFRFWKASLSVLEQLNVSVISTLIKKHESIDDYFDNIRHAFDQRVEFWENLTGFREKKWTNYDICAFATALGWVDLCSGQFALNRERQELTFVVELHTTPAFIISRSSCEHFTEFWWWIKVFRGETWWFILGTLFTLILLITALHGKFAALATPGDLTAEARASVARNLCLVCQGLFEAFVEGSTERTDHDNQDEDRKLWLSCARKVAVMGLKVFILVTTTIYGATLTTDLVVERKRQGKFPTLEAVKASTDNVTLCLHEVYRTSMLPHERANMNTSYYWNWEELMGNYTNHVCDAAIIDEEAWTSFRAHRQLCDSYKPDMPTFYMSTGVTVSRRAYRTLEAFRYYTTAAAFELDSPDNHALRDEFLDGCPPNSPAQLCETKEVPWEPFQSVALVGMVPVVVGILVVGVHGFLRLRSRSSRNEPGTANIGGNSTATKRTAQAAGQRLTDRAVEVMPVCPDTGRLRLVSAETASAGILRWCIKSQQGDDWLIIGIIPAEEAEEAPRMTGSYGIKSKETYTDVRHPVSCRYIEVIADLDARVAKARFPGGQRKPLHRGARTCNNGTSGFVAGRVVSADSEFGDFAGAAFPGPWPALAVLREDALWQLPDCNIEVLEATQKLAERLENETMLSEFGKIEVRVGRGFFFHVQGQAEESLPLEDFVRSMPNDNYLFDFGEFMEQSGLSANWSLPPVLEQLGTYDTSSVPLRLALGSAGLLPLAAAGTEAMGNLCAREDDKNWRGRGFVPPQWECVSEPGDLLYVPEGFQHATASLGYSVAVVQQARRALPWSAVFHRHAAVQASREKQQKQAVKLARKAAKLDPTNSDLWLTLAQIHQGPDSDSATKMVKYCEKGLKANPLCGKTRLHLLMAYNSLGLAHKTQELMEETKSLGRELVETVDFLVQVKYDPSKKKVCPERGGGQIVVTSEAWAVSGKHVGCYTGGKIGFCESSNILGCFAGMLLLFKDSRILLSQSLWDFPGDASLHFRISGLCSEELHLVDAACQAPTRVVSQEGDGVLTFAIDRLGLHACTSHRIKGKSNNKNNRNNSKKNNSRQGEKVALVRSWRGHDQVVADVCFDTTGALVATGSVDQTAKVWDFQGYFCTHNFKGHAGIVTLVPALPSWPAAARHSG</sequence>
<keyword evidence="2" id="KW-0677">Repeat</keyword>
<dbReference type="PROSITE" id="PS00678">
    <property type="entry name" value="WD_REPEATS_1"/>
    <property type="match status" value="1"/>
</dbReference>
<keyword evidence="1 3" id="KW-0853">WD repeat</keyword>
<dbReference type="SUPFAM" id="SSF50978">
    <property type="entry name" value="WD40 repeat-like"/>
    <property type="match status" value="1"/>
</dbReference>
<dbReference type="EMBL" id="LSRX01000590">
    <property type="protein sequence ID" value="OLP93219.1"/>
    <property type="molecule type" value="Genomic_DNA"/>
</dbReference>